<evidence type="ECO:0000313" key="2">
    <source>
        <dbReference type="Proteomes" id="UP001233172"/>
    </source>
</evidence>
<protein>
    <submittedName>
        <fullName evidence="1">Uncharacterized protein</fullName>
    </submittedName>
</protein>
<sequence length="57" mass="6409">MYKYYFLTLEKKNRLQVWSGDLSSETSSDECYVTALDQSVKGGGYYVWLGDWGGVGG</sequence>
<accession>A0AAD8B4M3</accession>
<comment type="caution">
    <text evidence="1">The sequence shown here is derived from an EMBL/GenBank/DDBJ whole genome shotgun (WGS) entry which is preliminary data.</text>
</comment>
<reference evidence="1" key="2">
    <citation type="submission" date="2023-04" db="EMBL/GenBank/DDBJ databases">
        <authorList>
            <person name="Bu L."/>
            <person name="Lu L."/>
            <person name="Laidemitt M.R."/>
            <person name="Zhang S.M."/>
            <person name="Mutuku M."/>
            <person name="Mkoji G."/>
            <person name="Steinauer M."/>
            <person name="Loker E.S."/>
        </authorList>
    </citation>
    <scope>NUCLEOTIDE SEQUENCE</scope>
    <source>
        <strain evidence="1">KasaAsao</strain>
        <tissue evidence="1">Whole Snail</tissue>
    </source>
</reference>
<organism evidence="1 2">
    <name type="scientific">Biomphalaria pfeifferi</name>
    <name type="common">Bloodfluke planorb</name>
    <name type="synonym">Freshwater snail</name>
    <dbReference type="NCBI Taxonomy" id="112525"/>
    <lineage>
        <taxon>Eukaryota</taxon>
        <taxon>Metazoa</taxon>
        <taxon>Spiralia</taxon>
        <taxon>Lophotrochozoa</taxon>
        <taxon>Mollusca</taxon>
        <taxon>Gastropoda</taxon>
        <taxon>Heterobranchia</taxon>
        <taxon>Euthyneura</taxon>
        <taxon>Panpulmonata</taxon>
        <taxon>Hygrophila</taxon>
        <taxon>Lymnaeoidea</taxon>
        <taxon>Planorbidae</taxon>
        <taxon>Biomphalaria</taxon>
    </lineage>
</organism>
<feature type="non-terminal residue" evidence="1">
    <location>
        <position position="57"/>
    </location>
</feature>
<gene>
    <name evidence="1" type="ORF">Bpfe_023129</name>
</gene>
<proteinExistence type="predicted"/>
<keyword evidence="2" id="KW-1185">Reference proteome</keyword>
<evidence type="ECO:0000313" key="1">
    <source>
        <dbReference type="EMBL" id="KAK0047422.1"/>
    </source>
</evidence>
<dbReference type="EMBL" id="JASAOG010000151">
    <property type="protein sequence ID" value="KAK0047422.1"/>
    <property type="molecule type" value="Genomic_DNA"/>
</dbReference>
<dbReference type="AlphaFoldDB" id="A0AAD8B4M3"/>
<reference evidence="1" key="1">
    <citation type="journal article" date="2023" name="PLoS Negl. Trop. Dis.">
        <title>A genome sequence for Biomphalaria pfeifferi, the major vector snail for the human-infecting parasite Schistosoma mansoni.</title>
        <authorList>
            <person name="Bu L."/>
            <person name="Lu L."/>
            <person name="Laidemitt M.R."/>
            <person name="Zhang S.M."/>
            <person name="Mutuku M."/>
            <person name="Mkoji G."/>
            <person name="Steinauer M."/>
            <person name="Loker E.S."/>
        </authorList>
    </citation>
    <scope>NUCLEOTIDE SEQUENCE</scope>
    <source>
        <strain evidence="1">KasaAsao</strain>
    </source>
</reference>
<name>A0AAD8B4M3_BIOPF</name>
<dbReference type="Proteomes" id="UP001233172">
    <property type="component" value="Unassembled WGS sequence"/>
</dbReference>